<gene>
    <name evidence="2" type="ORF">GCM10011383_13900</name>
</gene>
<name>A0ABQ1TXM8_9BACT</name>
<feature type="compositionally biased region" description="Basic and acidic residues" evidence="1">
    <location>
        <begin position="9"/>
        <end position="26"/>
    </location>
</feature>
<feature type="region of interest" description="Disordered" evidence="1">
    <location>
        <begin position="1"/>
        <end position="27"/>
    </location>
</feature>
<organism evidence="2 3">
    <name type="scientific">Hymenobacter cavernae</name>
    <dbReference type="NCBI Taxonomy" id="2044852"/>
    <lineage>
        <taxon>Bacteria</taxon>
        <taxon>Pseudomonadati</taxon>
        <taxon>Bacteroidota</taxon>
        <taxon>Cytophagia</taxon>
        <taxon>Cytophagales</taxon>
        <taxon>Hymenobacteraceae</taxon>
        <taxon>Hymenobacter</taxon>
    </lineage>
</organism>
<reference evidence="3" key="1">
    <citation type="journal article" date="2019" name="Int. J. Syst. Evol. Microbiol.">
        <title>The Global Catalogue of Microorganisms (GCM) 10K type strain sequencing project: providing services to taxonomists for standard genome sequencing and annotation.</title>
        <authorList>
            <consortium name="The Broad Institute Genomics Platform"/>
            <consortium name="The Broad Institute Genome Sequencing Center for Infectious Disease"/>
            <person name="Wu L."/>
            <person name="Ma J."/>
        </authorList>
    </citation>
    <scope>NUCLEOTIDE SEQUENCE [LARGE SCALE GENOMIC DNA]</scope>
    <source>
        <strain evidence="3">CGMCC 1.15197</strain>
    </source>
</reference>
<dbReference type="Proteomes" id="UP000632273">
    <property type="component" value="Unassembled WGS sequence"/>
</dbReference>
<protein>
    <submittedName>
        <fullName evidence="2">Uncharacterized protein</fullName>
    </submittedName>
</protein>
<evidence type="ECO:0000313" key="3">
    <source>
        <dbReference type="Proteomes" id="UP000632273"/>
    </source>
</evidence>
<proteinExistence type="predicted"/>
<comment type="caution">
    <text evidence="2">The sequence shown here is derived from an EMBL/GenBank/DDBJ whole genome shotgun (WGS) entry which is preliminary data.</text>
</comment>
<evidence type="ECO:0000256" key="1">
    <source>
        <dbReference type="SAM" id="MobiDB-lite"/>
    </source>
</evidence>
<sequence length="56" mass="5566">MGGVANGAEDTRADNGRNAEGRKVAHGEVSGQACVPVTIGIGGRVGLKLSNAFTAK</sequence>
<dbReference type="EMBL" id="BMHT01000002">
    <property type="protein sequence ID" value="GGF04052.1"/>
    <property type="molecule type" value="Genomic_DNA"/>
</dbReference>
<accession>A0ABQ1TXM8</accession>
<evidence type="ECO:0000313" key="2">
    <source>
        <dbReference type="EMBL" id="GGF04052.1"/>
    </source>
</evidence>
<keyword evidence="3" id="KW-1185">Reference proteome</keyword>